<dbReference type="PANTHER" id="PTHR38791">
    <property type="entry name" value="ZN(II)2CYS6 TRANSCRIPTION FACTOR (EUROFUNG)-RELATED-RELATED"/>
    <property type="match status" value="1"/>
</dbReference>
<organism evidence="4 5">
    <name type="scientific">Colletotrichum tanaceti</name>
    <dbReference type="NCBI Taxonomy" id="1306861"/>
    <lineage>
        <taxon>Eukaryota</taxon>
        <taxon>Fungi</taxon>
        <taxon>Dikarya</taxon>
        <taxon>Ascomycota</taxon>
        <taxon>Pezizomycotina</taxon>
        <taxon>Sordariomycetes</taxon>
        <taxon>Hypocreomycetidae</taxon>
        <taxon>Glomerellales</taxon>
        <taxon>Glomerellaceae</taxon>
        <taxon>Colletotrichum</taxon>
        <taxon>Colletotrichum destructivum species complex</taxon>
    </lineage>
</organism>
<evidence type="ECO:0000256" key="1">
    <source>
        <dbReference type="ARBA" id="ARBA00023242"/>
    </source>
</evidence>
<comment type="caution">
    <text evidence="4">The sequence shown here is derived from an EMBL/GenBank/DDBJ whole genome shotgun (WGS) entry which is preliminary data.</text>
</comment>
<accession>A0A4U6XT33</accession>
<feature type="compositionally biased region" description="Basic residues" evidence="2">
    <location>
        <begin position="171"/>
        <end position="187"/>
    </location>
</feature>
<dbReference type="Pfam" id="PF00172">
    <property type="entry name" value="Zn_clus"/>
    <property type="match status" value="1"/>
</dbReference>
<dbReference type="Proteomes" id="UP000310108">
    <property type="component" value="Unassembled WGS sequence"/>
</dbReference>
<dbReference type="Pfam" id="PF11951">
    <property type="entry name" value="Fungal_trans_2"/>
    <property type="match status" value="1"/>
</dbReference>
<dbReference type="AlphaFoldDB" id="A0A4U6XT33"/>
<keyword evidence="1" id="KW-0539">Nucleus</keyword>
<dbReference type="SMART" id="SM00066">
    <property type="entry name" value="GAL4"/>
    <property type="match status" value="1"/>
</dbReference>
<proteinExistence type="predicted"/>
<feature type="compositionally biased region" description="Low complexity" evidence="2">
    <location>
        <begin position="194"/>
        <end position="228"/>
    </location>
</feature>
<dbReference type="EMBL" id="PJEX01000014">
    <property type="protein sequence ID" value="TKW59080.1"/>
    <property type="molecule type" value="Genomic_DNA"/>
</dbReference>
<evidence type="ECO:0000313" key="4">
    <source>
        <dbReference type="EMBL" id="TKW59080.1"/>
    </source>
</evidence>
<reference evidence="4 5" key="1">
    <citation type="journal article" date="2019" name="PLoS ONE">
        <title>Comparative genome analysis indicates high evolutionary potential of pathogenicity genes in Colletotrichum tanaceti.</title>
        <authorList>
            <person name="Lelwala R.V."/>
            <person name="Korhonen P.K."/>
            <person name="Young N.D."/>
            <person name="Scott J.B."/>
            <person name="Ades P.A."/>
            <person name="Gasser R.B."/>
            <person name="Taylor P.W.J."/>
        </authorList>
    </citation>
    <scope>NUCLEOTIDE SEQUENCE [LARGE SCALE GENOMIC DNA]</scope>
    <source>
        <strain evidence="4">BRIP57314</strain>
    </source>
</reference>
<evidence type="ECO:0000259" key="3">
    <source>
        <dbReference type="PROSITE" id="PS50048"/>
    </source>
</evidence>
<sequence length="641" mass="71762">MPGFLSHPHPPRAQPRRTKESKACADSLIPTSHMISVHPLPIISRVVFFIIVFSFLCRTTRGRGFLQRCLDPVPSVPSCTYHPAPPVPPLISKRPSRHVSCLFETPTQPAMVFLGRPSEACGPCREGRLRCDRLQPGCTQCSRKQITCPGYRDPSEFYFRDETANAAFKVQNRKPRRRLPAKTRQRPKTQVTAESQEQEQQQEQQQSHCVSSSVTASASVTTTTTTTVPNETDHVSAAAAEPTRQHAVVRHRTLSPPLDDLARAYFMTDYIASSPFDYLPQLCPRGLTGNNAMSASLLATAFASLSLKLCDPKIMKQARAQYAIALAQTNRALGSPKLAVEDGTLAAVLLLGLFEAVVFSGQQSLDSWNLHTLGSIELLRLRGARQFETPLGRKLFFHLSSNIRTCCAHSKTPVPPRFLKVYEGARPYLDLGDPFFEMTGIVDRVATLRSRIAHLQDSQRHEVLYEALGLDASTARLGHEVPEEWRFSARLPGERVPMSYKGMSFRYPSLRVLRYWNSLRMIRMFLNDVIWMQASLMLDRGPDPDDETDYEGLQTAAGRKMSTLVVEVLGSSGEYLEFSEDRFSIAARCLIWPLSVIAELSLTPPDARRFALECLDQLSRDNRIPHPVAEETDLMGAQPNW</sequence>
<dbReference type="SUPFAM" id="SSF57701">
    <property type="entry name" value="Zn2/Cys6 DNA-binding domain"/>
    <property type="match status" value="1"/>
</dbReference>
<dbReference type="GO" id="GO:0000981">
    <property type="term" value="F:DNA-binding transcription factor activity, RNA polymerase II-specific"/>
    <property type="evidence" value="ECO:0007669"/>
    <property type="project" value="InterPro"/>
</dbReference>
<dbReference type="InterPro" id="IPR053175">
    <property type="entry name" value="DHMBA_Reg_Transcription_Factor"/>
</dbReference>
<dbReference type="GO" id="GO:0008270">
    <property type="term" value="F:zinc ion binding"/>
    <property type="evidence" value="ECO:0007669"/>
    <property type="project" value="InterPro"/>
</dbReference>
<dbReference type="PROSITE" id="PS00463">
    <property type="entry name" value="ZN2_CY6_FUNGAL_1"/>
    <property type="match status" value="1"/>
</dbReference>
<protein>
    <recommendedName>
        <fullName evidence="3">Zn(2)-C6 fungal-type domain-containing protein</fullName>
    </recommendedName>
</protein>
<dbReference type="InterPro" id="IPR021858">
    <property type="entry name" value="Fun_TF"/>
</dbReference>
<feature type="domain" description="Zn(2)-C6 fungal-type" evidence="3">
    <location>
        <begin position="120"/>
        <end position="148"/>
    </location>
</feature>
<dbReference type="STRING" id="1306861.A0A4U6XT33"/>
<dbReference type="CDD" id="cd00067">
    <property type="entry name" value="GAL4"/>
    <property type="match status" value="1"/>
</dbReference>
<feature type="region of interest" description="Disordered" evidence="2">
    <location>
        <begin position="170"/>
        <end position="248"/>
    </location>
</feature>
<evidence type="ECO:0000313" key="5">
    <source>
        <dbReference type="Proteomes" id="UP000310108"/>
    </source>
</evidence>
<dbReference type="InterPro" id="IPR036864">
    <property type="entry name" value="Zn2-C6_fun-type_DNA-bd_sf"/>
</dbReference>
<dbReference type="Gene3D" id="4.10.240.10">
    <property type="entry name" value="Zn(2)-C6 fungal-type DNA-binding domain"/>
    <property type="match status" value="1"/>
</dbReference>
<dbReference type="InterPro" id="IPR001138">
    <property type="entry name" value="Zn2Cys6_DnaBD"/>
</dbReference>
<keyword evidence="5" id="KW-1185">Reference proteome</keyword>
<name>A0A4U6XT33_9PEZI</name>
<evidence type="ECO:0000256" key="2">
    <source>
        <dbReference type="SAM" id="MobiDB-lite"/>
    </source>
</evidence>
<dbReference type="PROSITE" id="PS50048">
    <property type="entry name" value="ZN2_CY6_FUNGAL_2"/>
    <property type="match status" value="1"/>
</dbReference>
<gene>
    <name evidence="4" type="ORF">CTA1_13366</name>
</gene>
<feature type="region of interest" description="Disordered" evidence="2">
    <location>
        <begin position="1"/>
        <end position="21"/>
    </location>
</feature>